<dbReference type="PATRIC" id="fig|1359161.3.peg.1131"/>
<evidence type="ECO:0000313" key="1">
    <source>
        <dbReference type="EMBL" id="KJV63272.1"/>
    </source>
</evidence>
<comment type="caution">
    <text evidence="1">The sequence shown here is derived from an EMBL/GenBank/DDBJ whole genome shotgun (WGS) entry which is preliminary data.</text>
</comment>
<reference evidence="1 2" key="1">
    <citation type="submission" date="2015-01" db="EMBL/GenBank/DDBJ databases">
        <title>Genome Sequencing of Rickettsiales.</title>
        <authorList>
            <person name="Daugherty S.C."/>
            <person name="Su Q."/>
            <person name="Abolude K."/>
            <person name="Beier-Sexton M."/>
            <person name="Carlyon J.A."/>
            <person name="Carter R."/>
            <person name="Day N.P."/>
            <person name="Dumler S.J."/>
            <person name="Dyachenko V."/>
            <person name="Godinez A."/>
            <person name="Kurtti T.J."/>
            <person name="Lichay M."/>
            <person name="Mullins K.E."/>
            <person name="Ott S."/>
            <person name="Pappas-Brown V."/>
            <person name="Paris D.H."/>
            <person name="Patel P."/>
            <person name="Richards A.L."/>
            <person name="Sadzewicz L."/>
            <person name="Sears K."/>
            <person name="Seidman D."/>
            <person name="Sengamalay N."/>
            <person name="Stenos J."/>
            <person name="Tallon L.J."/>
            <person name="Vincent G."/>
            <person name="Fraser C.M."/>
            <person name="Munderloh U."/>
            <person name="Dunning-Hotopp J.C."/>
        </authorList>
    </citation>
    <scope>NUCLEOTIDE SEQUENCE [LARGE SCALE GENOMIC DNA]</scope>
    <source>
        <strain evidence="1 2">NCH-1</strain>
    </source>
</reference>
<dbReference type="AlphaFoldDB" id="A0A0F3N6E9"/>
<gene>
    <name evidence="1" type="ORF">EPHNCH_1009</name>
</gene>
<protein>
    <submittedName>
        <fullName evidence="1">Uncharacterized protein</fullName>
    </submittedName>
</protein>
<evidence type="ECO:0000313" key="2">
    <source>
        <dbReference type="Proteomes" id="UP000033754"/>
    </source>
</evidence>
<proteinExistence type="predicted"/>
<organism evidence="1 2">
    <name type="scientific">Anaplasma phagocytophilum str. NCH-1</name>
    <dbReference type="NCBI Taxonomy" id="1359161"/>
    <lineage>
        <taxon>Bacteria</taxon>
        <taxon>Pseudomonadati</taxon>
        <taxon>Pseudomonadota</taxon>
        <taxon>Alphaproteobacteria</taxon>
        <taxon>Rickettsiales</taxon>
        <taxon>Anaplasmataceae</taxon>
        <taxon>Anaplasma</taxon>
        <taxon>phagocytophilum group</taxon>
    </lineage>
</organism>
<sequence length="40" mass="4639">MLDSIEIIQLSGTEEEKLQIGPKFHLIPGLRRSMVYAIRR</sequence>
<dbReference type="EMBL" id="LANT01000008">
    <property type="protein sequence ID" value="KJV63272.1"/>
    <property type="molecule type" value="Genomic_DNA"/>
</dbReference>
<name>A0A0F3N6E9_ANAPH</name>
<dbReference type="Proteomes" id="UP000033754">
    <property type="component" value="Unassembled WGS sequence"/>
</dbReference>
<accession>A0A0F3N6E9</accession>